<dbReference type="Proteomes" id="UP000054270">
    <property type="component" value="Unassembled WGS sequence"/>
</dbReference>
<proteinExistence type="predicted"/>
<dbReference type="AlphaFoldDB" id="A0A0D2PLZ6"/>
<evidence type="ECO:0000256" key="1">
    <source>
        <dbReference type="SAM" id="MobiDB-lite"/>
    </source>
</evidence>
<protein>
    <submittedName>
        <fullName evidence="2">Uncharacterized protein</fullName>
    </submittedName>
</protein>
<evidence type="ECO:0000313" key="2">
    <source>
        <dbReference type="EMBL" id="KJA20925.1"/>
    </source>
</evidence>
<gene>
    <name evidence="2" type="ORF">HYPSUDRAFT_216622</name>
</gene>
<reference evidence="3" key="1">
    <citation type="submission" date="2014-04" db="EMBL/GenBank/DDBJ databases">
        <title>Evolutionary Origins and Diversification of the Mycorrhizal Mutualists.</title>
        <authorList>
            <consortium name="DOE Joint Genome Institute"/>
            <consortium name="Mycorrhizal Genomics Consortium"/>
            <person name="Kohler A."/>
            <person name="Kuo A."/>
            <person name="Nagy L.G."/>
            <person name="Floudas D."/>
            <person name="Copeland A."/>
            <person name="Barry K.W."/>
            <person name="Cichocki N."/>
            <person name="Veneault-Fourrey C."/>
            <person name="LaButti K."/>
            <person name="Lindquist E.A."/>
            <person name="Lipzen A."/>
            <person name="Lundell T."/>
            <person name="Morin E."/>
            <person name="Murat C."/>
            <person name="Riley R."/>
            <person name="Ohm R."/>
            <person name="Sun H."/>
            <person name="Tunlid A."/>
            <person name="Henrissat B."/>
            <person name="Grigoriev I.V."/>
            <person name="Hibbett D.S."/>
            <person name="Martin F."/>
        </authorList>
    </citation>
    <scope>NUCLEOTIDE SEQUENCE [LARGE SCALE GENOMIC DNA]</scope>
    <source>
        <strain evidence="3">FD-334 SS-4</strain>
    </source>
</reference>
<feature type="compositionally biased region" description="Polar residues" evidence="1">
    <location>
        <begin position="128"/>
        <end position="145"/>
    </location>
</feature>
<dbReference type="EMBL" id="KN817562">
    <property type="protein sequence ID" value="KJA20925.1"/>
    <property type="molecule type" value="Genomic_DNA"/>
</dbReference>
<accession>A0A0D2PLZ6</accession>
<keyword evidence="3" id="KW-1185">Reference proteome</keyword>
<sequence>MDTSAKKLKPKELFKWLEHDKDARQDFFDRKKGAFMQRTRERFPAVNDTSNEVLFRRVMSWIASHRCPEELARAAEVYKETRRKTRIAKRHSTFNVNAGVNTPTAEPDAMLESLLVAPSLPRQGAERASSSMQGENVSFSGKTAG</sequence>
<feature type="region of interest" description="Disordered" evidence="1">
    <location>
        <begin position="121"/>
        <end position="145"/>
    </location>
</feature>
<name>A0A0D2PLZ6_HYPSF</name>
<organism evidence="2 3">
    <name type="scientific">Hypholoma sublateritium (strain FD-334 SS-4)</name>
    <dbReference type="NCBI Taxonomy" id="945553"/>
    <lineage>
        <taxon>Eukaryota</taxon>
        <taxon>Fungi</taxon>
        <taxon>Dikarya</taxon>
        <taxon>Basidiomycota</taxon>
        <taxon>Agaricomycotina</taxon>
        <taxon>Agaricomycetes</taxon>
        <taxon>Agaricomycetidae</taxon>
        <taxon>Agaricales</taxon>
        <taxon>Agaricineae</taxon>
        <taxon>Strophariaceae</taxon>
        <taxon>Hypholoma</taxon>
    </lineage>
</organism>
<feature type="non-terminal residue" evidence="2">
    <location>
        <position position="145"/>
    </location>
</feature>
<evidence type="ECO:0000313" key="3">
    <source>
        <dbReference type="Proteomes" id="UP000054270"/>
    </source>
</evidence>